<feature type="domain" description="Tip attachment protein J" evidence="2">
    <location>
        <begin position="623"/>
        <end position="711"/>
    </location>
</feature>
<protein>
    <submittedName>
        <fullName evidence="4">Uncharacterized protein</fullName>
    </submittedName>
</protein>
<dbReference type="Pfam" id="PF13550">
    <property type="entry name" value="Phage-tail_3"/>
    <property type="match status" value="1"/>
</dbReference>
<evidence type="ECO:0000259" key="3">
    <source>
        <dbReference type="Pfam" id="PF24801"/>
    </source>
</evidence>
<dbReference type="RefSeq" id="WP_076412074.1">
    <property type="nucleotide sequence ID" value="NZ_MJMN01000013.1"/>
</dbReference>
<dbReference type="Pfam" id="PF24801">
    <property type="entry name" value="FNIII-A_GpJ"/>
    <property type="match status" value="2"/>
</dbReference>
<sequence length="1286" mass="139889">MDVVEKTPALVHLPNPIAPAGKDVCFVAFLPGETLGAYLARVGIRVADAPMHVWQNGRPVPPNLWRRLIPRAGDQILIRARMEGGGGASKILRTVALVALVVVSAGYGAALGGALGFTGATAGAIGSSMIMLAGTMLINALLPMPMPTAAKLGVGEKYESSPTYAIQGGRNQARPWEPMLLVFGRHRVVPDLSAIPFTQQQGDDQYLNQIFNFGLQNWEVIIEDPKIGETSIYNYSGVQAQVADVYGRVSLFPGNVDTLQGFTISSADGWRSRTTSPGVTTISVELASRLFRVNDDGSMVSRSVDVEIEYRYASGGPWNQLGYINAEYATHYWSKVVYPSRVQIGFGSTNFGDHSDGDSWVDNDPETGALISGQWQWKPHPFQLGQPWVGVAPDPLLSAASPGFRMTGSRQEPTRREVTWNVPPGQFEIRVRKVTGDINDSRESNETAVSQILAFQQDDADYTGQSRFALRIKATGQLNGQVDQFNAIGVARCNVWNGSSWVFGPTSNPAWWFLWFAKGRLAPDGSRVFGCGLTDAEIDIEGIKAWGAWCDANRLTFNYVLDRKMNSANVLDVIARAGRAAKTQHTGKLGVVWDAANLPDVATFGPFNIKAGSFQIAYLNEGTVDEIVLNFVNADRHWMMDEVRVRVPGATTTTNPLQLDLDGCTNLDMASREANLLAASQVWHRRRVSFETDIEGYVASKGDVIRLTHDLTVWGYSGRMLPGSRGAVGGTLPKIVLDSGVPSDGSGVVLLRDPRGRMKVVSVSSAVGDVTELTIVSDLDGFPMPGDPGFEDINSLDWVWQFDPLQTPGRRFKITSVEPSADGVKFTAIDDDPGYYASENNPYQYTPPRDGGLLNGVVFNVTFSESIRSVSNDDIDVQISWSISAATKVQVNVSVAGVALQPIITTERNLTVSAKTGNLIVVTVRPVNLLGLGAPFRSQYTVTGLLAPLPAVTGLTSVFRDGLTTLIWNRVTDIRQPDYEVRIGSSWANSRTVGTTQSLDMLAVGNGLYFVAARFRFGSQTIYGAADSLQITGAVLVRNVLATIHEDPSWTGSLEGGAFIHDGELTLRGMGDILSALDVLSLEDVLWFGGVESGGIYTTNDSHIVDIGYATPVRIDFSIDEYALNFGEDVLSIVDVLAESDILNDSNRQHYQVLPQIQFAQDDGVFGDWQDYIPGTVNARYFRVRLVLQTDDPLIVPFVRHFSWTVDVPDLVQTGTGLTVPAAGVRVTYGKAFHAKPNLQATELDAVSGDRVEIRQTTDPLLGFDVQIFNNVTPVERVINWLAQGY</sequence>
<evidence type="ECO:0000313" key="5">
    <source>
        <dbReference type="Proteomes" id="UP000187251"/>
    </source>
</evidence>
<keyword evidence="1" id="KW-0812">Transmembrane</keyword>
<keyword evidence="1" id="KW-0472">Membrane</keyword>
<evidence type="ECO:0000313" key="4">
    <source>
        <dbReference type="EMBL" id="OMG88013.1"/>
    </source>
</evidence>
<feature type="domain" description="Tip attachment protein J HDII-ins2" evidence="3">
    <location>
        <begin position="261"/>
        <end position="325"/>
    </location>
</feature>
<keyword evidence="1" id="KW-1133">Transmembrane helix</keyword>
<evidence type="ECO:0000259" key="2">
    <source>
        <dbReference type="Pfam" id="PF13550"/>
    </source>
</evidence>
<gene>
    <name evidence="4" type="ORF">BIZ92_10475</name>
</gene>
<dbReference type="EMBL" id="MJMN01000013">
    <property type="protein sequence ID" value="OMG88013.1"/>
    <property type="molecule type" value="Genomic_DNA"/>
</dbReference>
<evidence type="ECO:0000256" key="1">
    <source>
        <dbReference type="SAM" id="Phobius"/>
    </source>
</evidence>
<reference evidence="4 5" key="1">
    <citation type="submission" date="2016-09" db="EMBL/GenBank/DDBJ databases">
        <title>Phylogenomics of Achromobacter.</title>
        <authorList>
            <person name="Jeukens J."/>
            <person name="Freschi L."/>
            <person name="Vincent A.T."/>
            <person name="Emond-Rheault J.-G."/>
            <person name="Kukavica-Ibrulj I."/>
            <person name="Charette S.J."/>
            <person name="Levesque R.C."/>
        </authorList>
    </citation>
    <scope>NUCLEOTIDE SEQUENCE [LARGE SCALE GENOMIC DNA]</scope>
    <source>
        <strain evidence="4 5">AUS488</strain>
    </source>
</reference>
<feature type="transmembrane region" description="Helical" evidence="1">
    <location>
        <begin position="122"/>
        <end position="142"/>
    </location>
</feature>
<dbReference type="InterPro" id="IPR032876">
    <property type="entry name" value="J_dom"/>
</dbReference>
<name>A0A1R1JUG7_ALCXX</name>
<feature type="transmembrane region" description="Helical" evidence="1">
    <location>
        <begin position="91"/>
        <end position="110"/>
    </location>
</feature>
<proteinExistence type="predicted"/>
<accession>A0A1R1JUG7</accession>
<dbReference type="Proteomes" id="UP000187251">
    <property type="component" value="Unassembled WGS sequence"/>
</dbReference>
<feature type="domain" description="Tip attachment protein J HDII-ins2" evidence="3">
    <location>
        <begin position="405"/>
        <end position="454"/>
    </location>
</feature>
<organism evidence="4 5">
    <name type="scientific">Alcaligenes xylosoxydans xylosoxydans</name>
    <name type="common">Achromobacter xylosoxidans</name>
    <dbReference type="NCBI Taxonomy" id="85698"/>
    <lineage>
        <taxon>Bacteria</taxon>
        <taxon>Pseudomonadati</taxon>
        <taxon>Pseudomonadota</taxon>
        <taxon>Betaproteobacteria</taxon>
        <taxon>Burkholderiales</taxon>
        <taxon>Alcaligenaceae</taxon>
        <taxon>Achromobacter</taxon>
    </lineage>
</organism>
<dbReference type="NCBIfam" id="NF040662">
    <property type="entry name" value="attach_TipJ_rel"/>
    <property type="match status" value="1"/>
</dbReference>
<comment type="caution">
    <text evidence="4">The sequence shown here is derived from an EMBL/GenBank/DDBJ whole genome shotgun (WGS) entry which is preliminary data.</text>
</comment>
<dbReference type="OrthoDB" id="8641246at2"/>
<dbReference type="InterPro" id="IPR055385">
    <property type="entry name" value="GpJ_HDII-ins2"/>
</dbReference>